<dbReference type="Proteomes" id="UP001497416">
    <property type="component" value="Unassembled WGS sequence"/>
</dbReference>
<dbReference type="Gene3D" id="3.30.1330.60">
    <property type="entry name" value="OmpA-like domain"/>
    <property type="match status" value="1"/>
</dbReference>
<dbReference type="PROSITE" id="PS51123">
    <property type="entry name" value="OMPA_2"/>
    <property type="match status" value="1"/>
</dbReference>
<dbReference type="RefSeq" id="WP_348713215.1">
    <property type="nucleotide sequence ID" value="NZ_CAXIXW010000013.1"/>
</dbReference>
<protein>
    <submittedName>
        <fullName evidence="4">OmpA-like domain-containing protein</fullName>
    </submittedName>
</protein>
<feature type="signal peptide" evidence="2">
    <location>
        <begin position="1"/>
        <end position="20"/>
    </location>
</feature>
<reference evidence="4 5" key="1">
    <citation type="submission" date="2024-05" db="EMBL/GenBank/DDBJ databases">
        <authorList>
            <person name="Duchaud E."/>
        </authorList>
    </citation>
    <scope>NUCLEOTIDE SEQUENCE [LARGE SCALE GENOMIC DNA]</scope>
    <source>
        <strain evidence="4">Ena-SAMPLE-TAB-13-05-2024-13:56:06:370-140302</strain>
    </source>
</reference>
<dbReference type="Pfam" id="PF00691">
    <property type="entry name" value="OmpA"/>
    <property type="match status" value="1"/>
</dbReference>
<organism evidence="4 5">
    <name type="scientific">Tenacibaculum platacis</name>
    <dbReference type="NCBI Taxonomy" id="3137852"/>
    <lineage>
        <taxon>Bacteria</taxon>
        <taxon>Pseudomonadati</taxon>
        <taxon>Bacteroidota</taxon>
        <taxon>Flavobacteriia</taxon>
        <taxon>Flavobacteriales</taxon>
        <taxon>Flavobacteriaceae</taxon>
        <taxon>Tenacibaculum</taxon>
    </lineage>
</organism>
<dbReference type="SUPFAM" id="SSF103088">
    <property type="entry name" value="OmpA-like"/>
    <property type="match status" value="1"/>
</dbReference>
<keyword evidence="1" id="KW-0472">Membrane</keyword>
<evidence type="ECO:0000256" key="2">
    <source>
        <dbReference type="SAM" id="SignalP"/>
    </source>
</evidence>
<dbReference type="InterPro" id="IPR006665">
    <property type="entry name" value="OmpA-like"/>
</dbReference>
<feature type="chain" id="PRO_5046300274" evidence="2">
    <location>
        <begin position="21"/>
        <end position="151"/>
    </location>
</feature>
<comment type="caution">
    <text evidence="4">The sequence shown here is derived from an EMBL/GenBank/DDBJ whole genome shotgun (WGS) entry which is preliminary data.</text>
</comment>
<keyword evidence="2" id="KW-0732">Signal</keyword>
<sequence length="151" mass="17439">MWKRRAVFVLSILFAFISSAQQEKEDEYLKDLAKKIQFEYKESYFKEGSLEAMKDLVEHINSNGKNYLIISHTSVDGDIDNNQKLTDRRAILIKKLMVKLGVDSLRVKTIGFGQNYPCCLTPTRSGRYLNNRIAIQVTSKEEIKELKSSKQ</sequence>
<name>A0ABP1EXB0_9FLAO</name>
<evidence type="ECO:0000313" key="4">
    <source>
        <dbReference type="EMBL" id="CAL2091805.1"/>
    </source>
</evidence>
<dbReference type="InterPro" id="IPR050330">
    <property type="entry name" value="Bact_OuterMem_StrucFunc"/>
</dbReference>
<keyword evidence="5" id="KW-1185">Reference proteome</keyword>
<evidence type="ECO:0000313" key="5">
    <source>
        <dbReference type="Proteomes" id="UP001497416"/>
    </source>
</evidence>
<evidence type="ECO:0000259" key="3">
    <source>
        <dbReference type="PROSITE" id="PS51123"/>
    </source>
</evidence>
<dbReference type="PANTHER" id="PTHR30329">
    <property type="entry name" value="STATOR ELEMENT OF FLAGELLAR MOTOR COMPLEX"/>
    <property type="match status" value="1"/>
</dbReference>
<accession>A0ABP1EXB0</accession>
<feature type="domain" description="OmpA-like" evidence="3">
    <location>
        <begin position="25"/>
        <end position="141"/>
    </location>
</feature>
<proteinExistence type="predicted"/>
<evidence type="ECO:0000256" key="1">
    <source>
        <dbReference type="PROSITE-ProRule" id="PRU00473"/>
    </source>
</evidence>
<dbReference type="PANTHER" id="PTHR30329:SF21">
    <property type="entry name" value="LIPOPROTEIN YIAD-RELATED"/>
    <property type="match status" value="1"/>
</dbReference>
<dbReference type="CDD" id="cd07185">
    <property type="entry name" value="OmpA_C-like"/>
    <property type="match status" value="1"/>
</dbReference>
<gene>
    <name evidence="4" type="ORF">T190607A01A_40288</name>
</gene>
<dbReference type="InterPro" id="IPR036737">
    <property type="entry name" value="OmpA-like_sf"/>
</dbReference>
<dbReference type="EMBL" id="CAXIXY010000006">
    <property type="protein sequence ID" value="CAL2091805.1"/>
    <property type="molecule type" value="Genomic_DNA"/>
</dbReference>